<dbReference type="PANTHER" id="PTHR42713:SF3">
    <property type="entry name" value="TRANSCRIPTIONAL REGULATORY PROTEIN HPTR"/>
    <property type="match status" value="1"/>
</dbReference>
<reference evidence="13" key="1">
    <citation type="submission" date="2021-06" db="EMBL/GenBank/DDBJ databases">
        <title>Description of novel taxa of the family Lachnospiraceae.</title>
        <authorList>
            <person name="Chaplin A.V."/>
            <person name="Sokolova S.R."/>
            <person name="Pikina A.P."/>
            <person name="Korzhanova M."/>
            <person name="Belova V."/>
            <person name="Korostin D."/>
            <person name="Efimov B.A."/>
        </authorList>
    </citation>
    <scope>NUCLEOTIDE SEQUENCE</scope>
    <source>
        <strain evidence="13">ASD5720</strain>
    </source>
</reference>
<proteinExistence type="predicted"/>
<evidence type="ECO:0000313" key="14">
    <source>
        <dbReference type="Proteomes" id="UP000712157"/>
    </source>
</evidence>
<evidence type="ECO:0000313" key="13">
    <source>
        <dbReference type="EMBL" id="MBU9735852.1"/>
    </source>
</evidence>
<keyword evidence="7" id="KW-0238">DNA-binding</keyword>
<dbReference type="EMBL" id="JAHQCW010000005">
    <property type="protein sequence ID" value="MBU9735852.1"/>
    <property type="molecule type" value="Genomic_DNA"/>
</dbReference>
<dbReference type="SMART" id="SM00448">
    <property type="entry name" value="REC"/>
    <property type="match status" value="1"/>
</dbReference>
<evidence type="ECO:0000256" key="6">
    <source>
        <dbReference type="ARBA" id="ARBA00023015"/>
    </source>
</evidence>
<dbReference type="SUPFAM" id="SSF46689">
    <property type="entry name" value="Homeodomain-like"/>
    <property type="match status" value="2"/>
</dbReference>
<dbReference type="SMART" id="SM00342">
    <property type="entry name" value="HTH_ARAC"/>
    <property type="match status" value="1"/>
</dbReference>
<name>A0A949JY21_9FIRM</name>
<dbReference type="InterPro" id="IPR011006">
    <property type="entry name" value="CheY-like_superfamily"/>
</dbReference>
<dbReference type="SUPFAM" id="SSF52172">
    <property type="entry name" value="CheY-like"/>
    <property type="match status" value="1"/>
</dbReference>
<evidence type="ECO:0000259" key="12">
    <source>
        <dbReference type="PROSITE" id="PS50110"/>
    </source>
</evidence>
<dbReference type="Gene3D" id="1.10.10.60">
    <property type="entry name" value="Homeodomain-like"/>
    <property type="match status" value="2"/>
</dbReference>
<evidence type="ECO:0000259" key="11">
    <source>
        <dbReference type="PROSITE" id="PS01124"/>
    </source>
</evidence>
<evidence type="ECO:0000256" key="9">
    <source>
        <dbReference type="ARBA" id="ARBA00024867"/>
    </source>
</evidence>
<keyword evidence="3" id="KW-0963">Cytoplasm</keyword>
<evidence type="ECO:0000256" key="2">
    <source>
        <dbReference type="ARBA" id="ARBA00018672"/>
    </source>
</evidence>
<comment type="subcellular location">
    <subcellularLocation>
        <location evidence="1">Cytoplasm</location>
    </subcellularLocation>
</comment>
<evidence type="ECO:0000256" key="3">
    <source>
        <dbReference type="ARBA" id="ARBA00022490"/>
    </source>
</evidence>
<dbReference type="GO" id="GO:0000160">
    <property type="term" value="P:phosphorelay signal transduction system"/>
    <property type="evidence" value="ECO:0007669"/>
    <property type="project" value="UniProtKB-KW"/>
</dbReference>
<feature type="domain" description="Response regulatory" evidence="12">
    <location>
        <begin position="3"/>
        <end position="120"/>
    </location>
</feature>
<comment type="caution">
    <text evidence="13">The sequence shown here is derived from an EMBL/GenBank/DDBJ whole genome shotgun (WGS) entry which is preliminary data.</text>
</comment>
<accession>A0A949JY21</accession>
<dbReference type="GO" id="GO:0043565">
    <property type="term" value="F:sequence-specific DNA binding"/>
    <property type="evidence" value="ECO:0007669"/>
    <property type="project" value="InterPro"/>
</dbReference>
<dbReference type="PROSITE" id="PS50110">
    <property type="entry name" value="RESPONSE_REGULATORY"/>
    <property type="match status" value="1"/>
</dbReference>
<dbReference type="PROSITE" id="PS01124">
    <property type="entry name" value="HTH_ARAC_FAMILY_2"/>
    <property type="match status" value="1"/>
</dbReference>
<comment type="function">
    <text evidence="9">May play the central regulatory role in sporulation. It may be an element of the effector pathway responsible for the activation of sporulation genes in response to nutritional stress. Spo0A may act in concert with spo0H (a sigma factor) to control the expression of some genes that are critical to the sporulation process.</text>
</comment>
<dbReference type="InterPro" id="IPR018062">
    <property type="entry name" value="HTH_AraC-typ_CS"/>
</dbReference>
<keyword evidence="6" id="KW-0805">Transcription regulation</keyword>
<keyword evidence="5" id="KW-0902">Two-component regulatory system</keyword>
<dbReference type="CDD" id="cd17536">
    <property type="entry name" value="REC_YesN-like"/>
    <property type="match status" value="1"/>
</dbReference>
<keyword evidence="8" id="KW-0804">Transcription</keyword>
<evidence type="ECO:0000256" key="1">
    <source>
        <dbReference type="ARBA" id="ARBA00004496"/>
    </source>
</evidence>
<keyword evidence="4 10" id="KW-0597">Phosphoprotein</keyword>
<dbReference type="AlphaFoldDB" id="A0A949JY21"/>
<dbReference type="PROSITE" id="PS00041">
    <property type="entry name" value="HTH_ARAC_FAMILY_1"/>
    <property type="match status" value="1"/>
</dbReference>
<dbReference type="InterPro" id="IPR018060">
    <property type="entry name" value="HTH_AraC"/>
</dbReference>
<dbReference type="Pfam" id="PF12833">
    <property type="entry name" value="HTH_18"/>
    <property type="match status" value="1"/>
</dbReference>
<evidence type="ECO:0000256" key="8">
    <source>
        <dbReference type="ARBA" id="ARBA00023163"/>
    </source>
</evidence>
<dbReference type="PANTHER" id="PTHR42713">
    <property type="entry name" value="HISTIDINE KINASE-RELATED"/>
    <property type="match status" value="1"/>
</dbReference>
<dbReference type="InterPro" id="IPR051552">
    <property type="entry name" value="HptR"/>
</dbReference>
<dbReference type="GO" id="GO:0003700">
    <property type="term" value="F:DNA-binding transcription factor activity"/>
    <property type="evidence" value="ECO:0007669"/>
    <property type="project" value="InterPro"/>
</dbReference>
<organism evidence="13 14">
    <name type="scientific">Diplocloster agilis</name>
    <dbReference type="NCBI Taxonomy" id="2850323"/>
    <lineage>
        <taxon>Bacteria</taxon>
        <taxon>Bacillati</taxon>
        <taxon>Bacillota</taxon>
        <taxon>Clostridia</taxon>
        <taxon>Lachnospirales</taxon>
        <taxon>Lachnospiraceae</taxon>
        <taxon>Diplocloster</taxon>
    </lineage>
</organism>
<dbReference type="Gene3D" id="3.40.50.2300">
    <property type="match status" value="1"/>
</dbReference>
<dbReference type="GO" id="GO:0005737">
    <property type="term" value="C:cytoplasm"/>
    <property type="evidence" value="ECO:0007669"/>
    <property type="project" value="UniProtKB-SubCell"/>
</dbReference>
<evidence type="ECO:0000256" key="5">
    <source>
        <dbReference type="ARBA" id="ARBA00023012"/>
    </source>
</evidence>
<evidence type="ECO:0000256" key="10">
    <source>
        <dbReference type="PROSITE-ProRule" id="PRU00169"/>
    </source>
</evidence>
<dbReference type="Pfam" id="PF00072">
    <property type="entry name" value="Response_reg"/>
    <property type="match status" value="1"/>
</dbReference>
<sequence>MLKVFVVEDEPFLLRTIKQMIVNSHPGFSVVGEALNGRDALSLIEELRPDILFTDIRMPFMDGLTLIGELKKRGLDPITVILSGYEEFEYAKKAIRLGTFEYLLKPLSYEILEELLTNLYEKWNDKEHRQQTELLQRVIVTRGDTPNLAKTDLSRHFVKMKYSYFLFCAGSYCIFPTNWITQSKKFWLTGSFESRLNTLLPSVLSHWMLDGAEGSEKVLVIASPELTADQMDELAVRLHRDLSGHGETITTIYGRCTDNINDLVCLLPLSRLYLRQHIIYGVSQVQYDTGQTGAHLETGCISLTPYENSLSLYARNHQLQRFLKEIRCLLDECKEKSTTQLDLERLLKNIIHLVSQVSSEKLQGRIQEKYLELDELISNTSDYDVLYEGVELLFSDLFHSQKEIRHNEEPLFSTIQDVERYLKKNYAKQISIQQLAEQFGMVSSQLSNTFKKQIGMPPSTYLTQLRIEKAKELLLIQPPVTLKDISDAIGYEDPFYFSRVFKLSVGKSPSDYRSESL</sequence>
<evidence type="ECO:0000256" key="7">
    <source>
        <dbReference type="ARBA" id="ARBA00023125"/>
    </source>
</evidence>
<keyword evidence="14" id="KW-1185">Reference proteome</keyword>
<feature type="modified residue" description="4-aspartylphosphate" evidence="10">
    <location>
        <position position="55"/>
    </location>
</feature>
<evidence type="ECO:0000256" key="4">
    <source>
        <dbReference type="ARBA" id="ARBA00022553"/>
    </source>
</evidence>
<dbReference type="RefSeq" id="WP_158344802.1">
    <property type="nucleotide sequence ID" value="NZ_JAHQCW010000005.1"/>
</dbReference>
<dbReference type="InterPro" id="IPR009057">
    <property type="entry name" value="Homeodomain-like_sf"/>
</dbReference>
<feature type="domain" description="HTH araC/xylS-type" evidence="11">
    <location>
        <begin position="416"/>
        <end position="515"/>
    </location>
</feature>
<gene>
    <name evidence="13" type="ORF">KTH89_04835</name>
</gene>
<protein>
    <recommendedName>
        <fullName evidence="2">Stage 0 sporulation protein A homolog</fullName>
    </recommendedName>
</protein>
<dbReference type="Proteomes" id="UP000712157">
    <property type="component" value="Unassembled WGS sequence"/>
</dbReference>
<dbReference type="InterPro" id="IPR001789">
    <property type="entry name" value="Sig_transdc_resp-reg_receiver"/>
</dbReference>